<dbReference type="EMBL" id="JROO01000008">
    <property type="protein sequence ID" value="KIH99858.1"/>
    <property type="molecule type" value="Genomic_DNA"/>
</dbReference>
<comment type="caution">
    <text evidence="1">The sequence shown here is derived from an EMBL/GenBank/DDBJ whole genome shotgun (WGS) entry which is preliminary data.</text>
</comment>
<evidence type="ECO:0000313" key="1">
    <source>
        <dbReference type="EMBL" id="KIH99858.1"/>
    </source>
</evidence>
<dbReference type="OrthoDB" id="5190954at2"/>
<name>A0A0C2G8T5_9ACTN</name>
<keyword evidence="2" id="KW-1185">Reference proteome</keyword>
<sequence>MSYTLLYASHCASCSHVADSVASLNVPGLDVAPLHAPHIRELFTQAGRTVPDGPALIHWDGARLAVWMGLPMRIRLVRLLGFSRASSIIGLLGQEARARAERRGQQGGLNRRTLFTGGAVAGIGAVVFGAGAAPAQAQGQKQPPVFALSDEQRHELLDSEPMRAGIRRWGGAQESEIFGIRDSKDQVIGCVPHEGSRATTLATIGVSAPYGITLLPDAEREVLGFHQPTGEAVGELYRDGERTQAREPADTAVTKAADPGFRACFLACIGANVNGDCVGTCMYCATNTVSCFMCTACAGALGIDCAAQCL</sequence>
<accession>A0A0C2G8T5</accession>
<dbReference type="RefSeq" id="WP_040271171.1">
    <property type="nucleotide sequence ID" value="NZ_JROO01000008.1"/>
</dbReference>
<proteinExistence type="predicted"/>
<gene>
    <name evidence="1" type="ORF">LP52_04990</name>
</gene>
<dbReference type="AlphaFoldDB" id="A0A0C2G8T5"/>
<protein>
    <submittedName>
        <fullName evidence="1">Uncharacterized protein</fullName>
    </submittedName>
</protein>
<organism evidence="1 2">
    <name type="scientific">Streptomonospora alba</name>
    <dbReference type="NCBI Taxonomy" id="183763"/>
    <lineage>
        <taxon>Bacteria</taxon>
        <taxon>Bacillati</taxon>
        <taxon>Actinomycetota</taxon>
        <taxon>Actinomycetes</taxon>
        <taxon>Streptosporangiales</taxon>
        <taxon>Nocardiopsidaceae</taxon>
        <taxon>Streptomonospora</taxon>
    </lineage>
</organism>
<dbReference type="Proteomes" id="UP000031675">
    <property type="component" value="Unassembled WGS sequence"/>
</dbReference>
<reference evidence="2" key="1">
    <citation type="journal article" date="2015" name="Chem. Biol.">
        <title>Structure, bioactivity, and resistance mechanism of streptomonomicin, an unusual lasso Peptide from an understudied halophilic actinomycete.</title>
        <authorList>
            <person name="Metelev M."/>
            <person name="Tietz J.I."/>
            <person name="Melby J.O."/>
            <person name="Blair P.M."/>
            <person name="Zhu L."/>
            <person name="Livnat I."/>
            <person name="Severinov K."/>
            <person name="Mitchell D.A."/>
        </authorList>
    </citation>
    <scope>NUCLEOTIDE SEQUENCE [LARGE SCALE GENOMIC DNA]</scope>
    <source>
        <strain evidence="2">YIM 90003</strain>
    </source>
</reference>
<evidence type="ECO:0000313" key="2">
    <source>
        <dbReference type="Proteomes" id="UP000031675"/>
    </source>
</evidence>